<dbReference type="InterPro" id="IPR005162">
    <property type="entry name" value="Retrotrans_gag_dom"/>
</dbReference>
<sequence length="324" mass="36354">MAESDEYSNRHRNERPEQISEDEHTADAANESAQDHEARRLRNRKRAMRRRDANDRRARIQRDLDAEFAAAQDAGFSTPAANIAGITAVLASNPDPQVQTTVCMAQRALLQINQQNPMPSVSWGRGEGEGESQVSRTPGGHPRRQVAPSNSQQGSRGPQGSEPATHAPHPKESVHNYRRLELEKLPMGDLRDKINMGRYARSIINNRRKERVGAEGNTTRDDNDRFPAFSSCFNNYEYPEGFKPIGITKYDGKQSPQQWIRCYSTAIEVTGGTNTTKVVYFPMALETAPLTWLESLTKNSIDSWEQLRNVFIDNFQGAIARAGT</sequence>
<name>A0A3L6TP72_PANMI</name>
<evidence type="ECO:0000313" key="3">
    <source>
        <dbReference type="EMBL" id="RLN40988.1"/>
    </source>
</evidence>
<gene>
    <name evidence="3" type="ORF">C2845_PM01G45770</name>
</gene>
<dbReference type="OrthoDB" id="1937476at2759"/>
<evidence type="ECO:0000313" key="4">
    <source>
        <dbReference type="Proteomes" id="UP000275267"/>
    </source>
</evidence>
<feature type="compositionally biased region" description="Basic and acidic residues" evidence="1">
    <location>
        <begin position="169"/>
        <end position="179"/>
    </location>
</feature>
<dbReference type="Proteomes" id="UP000275267">
    <property type="component" value="Unassembled WGS sequence"/>
</dbReference>
<dbReference type="EMBL" id="PQIB02000001">
    <property type="protein sequence ID" value="RLN40988.1"/>
    <property type="molecule type" value="Genomic_DNA"/>
</dbReference>
<protein>
    <submittedName>
        <fullName evidence="3">Retrotransposon protein, putative, Ty3-gypsy subclass</fullName>
    </submittedName>
</protein>
<dbReference type="PANTHER" id="PTHR33223:SF8">
    <property type="entry name" value="OS04G0172440 PROTEIN"/>
    <property type="match status" value="1"/>
</dbReference>
<feature type="region of interest" description="Disordered" evidence="1">
    <location>
        <begin position="1"/>
        <end position="58"/>
    </location>
</feature>
<dbReference type="PANTHER" id="PTHR33223">
    <property type="entry name" value="CCHC-TYPE DOMAIN-CONTAINING PROTEIN"/>
    <property type="match status" value="1"/>
</dbReference>
<feature type="compositionally biased region" description="Polar residues" evidence="1">
    <location>
        <begin position="147"/>
        <end position="158"/>
    </location>
</feature>
<feature type="domain" description="Retrotransposon gag" evidence="2">
    <location>
        <begin position="280"/>
        <end position="319"/>
    </location>
</feature>
<organism evidence="3 4">
    <name type="scientific">Panicum miliaceum</name>
    <name type="common">Proso millet</name>
    <name type="synonym">Broomcorn millet</name>
    <dbReference type="NCBI Taxonomy" id="4540"/>
    <lineage>
        <taxon>Eukaryota</taxon>
        <taxon>Viridiplantae</taxon>
        <taxon>Streptophyta</taxon>
        <taxon>Embryophyta</taxon>
        <taxon>Tracheophyta</taxon>
        <taxon>Spermatophyta</taxon>
        <taxon>Magnoliopsida</taxon>
        <taxon>Liliopsida</taxon>
        <taxon>Poales</taxon>
        <taxon>Poaceae</taxon>
        <taxon>PACMAD clade</taxon>
        <taxon>Panicoideae</taxon>
        <taxon>Panicodae</taxon>
        <taxon>Paniceae</taxon>
        <taxon>Panicinae</taxon>
        <taxon>Panicum</taxon>
        <taxon>Panicum sect. Panicum</taxon>
    </lineage>
</organism>
<feature type="compositionally biased region" description="Basic and acidic residues" evidence="1">
    <location>
        <begin position="7"/>
        <end position="26"/>
    </location>
</feature>
<evidence type="ECO:0000256" key="1">
    <source>
        <dbReference type="SAM" id="MobiDB-lite"/>
    </source>
</evidence>
<comment type="caution">
    <text evidence="3">The sequence shown here is derived from an EMBL/GenBank/DDBJ whole genome shotgun (WGS) entry which is preliminary data.</text>
</comment>
<evidence type="ECO:0000259" key="2">
    <source>
        <dbReference type="Pfam" id="PF03732"/>
    </source>
</evidence>
<proteinExistence type="predicted"/>
<dbReference type="AlphaFoldDB" id="A0A3L6TP72"/>
<keyword evidence="4" id="KW-1185">Reference proteome</keyword>
<feature type="region of interest" description="Disordered" evidence="1">
    <location>
        <begin position="116"/>
        <end position="179"/>
    </location>
</feature>
<reference evidence="4" key="1">
    <citation type="journal article" date="2019" name="Nat. Commun.">
        <title>The genome of broomcorn millet.</title>
        <authorList>
            <person name="Zou C."/>
            <person name="Miki D."/>
            <person name="Li D."/>
            <person name="Tang Q."/>
            <person name="Xiao L."/>
            <person name="Rajput S."/>
            <person name="Deng P."/>
            <person name="Jia W."/>
            <person name="Huang R."/>
            <person name="Zhang M."/>
            <person name="Sun Y."/>
            <person name="Hu J."/>
            <person name="Fu X."/>
            <person name="Schnable P.S."/>
            <person name="Li F."/>
            <person name="Zhang H."/>
            <person name="Feng B."/>
            <person name="Zhu X."/>
            <person name="Liu R."/>
            <person name="Schnable J.C."/>
            <person name="Zhu J.-K."/>
            <person name="Zhang H."/>
        </authorList>
    </citation>
    <scope>NUCLEOTIDE SEQUENCE [LARGE SCALE GENOMIC DNA]</scope>
</reference>
<dbReference type="Pfam" id="PF03732">
    <property type="entry name" value="Retrotrans_gag"/>
    <property type="match status" value="1"/>
</dbReference>
<accession>A0A3L6TP72</accession>